<dbReference type="GO" id="GO:0005930">
    <property type="term" value="C:axoneme"/>
    <property type="evidence" value="ECO:0007669"/>
    <property type="project" value="TreeGrafter"/>
</dbReference>
<evidence type="ECO:0000256" key="4">
    <source>
        <dbReference type="ARBA" id="ARBA00022741"/>
    </source>
</evidence>
<evidence type="ECO:0000313" key="9">
    <source>
        <dbReference type="Proteomes" id="UP000708208"/>
    </source>
</evidence>
<evidence type="ECO:0000256" key="2">
    <source>
        <dbReference type="ARBA" id="ARBA00022490"/>
    </source>
</evidence>
<keyword evidence="5" id="KW-0067">ATP-binding</keyword>
<feature type="region of interest" description="Disordered" evidence="7">
    <location>
        <begin position="919"/>
        <end position="938"/>
    </location>
</feature>
<reference evidence="8" key="1">
    <citation type="submission" date="2021-06" db="EMBL/GenBank/DDBJ databases">
        <authorList>
            <person name="Hodson N. C."/>
            <person name="Mongue J. A."/>
            <person name="Jaron S. K."/>
        </authorList>
    </citation>
    <scope>NUCLEOTIDE SEQUENCE</scope>
</reference>
<protein>
    <recommendedName>
        <fullName evidence="10">Tubulin glycylase 3A</fullName>
    </recommendedName>
</protein>
<dbReference type="GO" id="GO:0005524">
    <property type="term" value="F:ATP binding"/>
    <property type="evidence" value="ECO:0007669"/>
    <property type="project" value="UniProtKB-KW"/>
</dbReference>
<gene>
    <name evidence="8" type="ORF">AFUS01_LOCUS7411</name>
</gene>
<keyword evidence="4" id="KW-0547">Nucleotide-binding</keyword>
<evidence type="ECO:0000313" key="8">
    <source>
        <dbReference type="EMBL" id="CAG7717986.1"/>
    </source>
</evidence>
<proteinExistence type="predicted"/>
<accession>A0A8J2JE98</accession>
<evidence type="ECO:0000256" key="6">
    <source>
        <dbReference type="ARBA" id="ARBA00023212"/>
    </source>
</evidence>
<feature type="compositionally biased region" description="Polar residues" evidence="7">
    <location>
        <begin position="59"/>
        <end position="90"/>
    </location>
</feature>
<feature type="region of interest" description="Disordered" evidence="7">
    <location>
        <begin position="1"/>
        <end position="94"/>
    </location>
</feature>
<dbReference type="PROSITE" id="PS51221">
    <property type="entry name" value="TTL"/>
    <property type="match status" value="1"/>
</dbReference>
<evidence type="ECO:0008006" key="10">
    <source>
        <dbReference type="Google" id="ProtNLM"/>
    </source>
</evidence>
<evidence type="ECO:0000256" key="3">
    <source>
        <dbReference type="ARBA" id="ARBA00022598"/>
    </source>
</evidence>
<dbReference type="GO" id="GO:0060271">
    <property type="term" value="P:cilium assembly"/>
    <property type="evidence" value="ECO:0007669"/>
    <property type="project" value="TreeGrafter"/>
</dbReference>
<feature type="region of interest" description="Disordered" evidence="7">
    <location>
        <begin position="1060"/>
        <end position="1127"/>
    </location>
</feature>
<organism evidence="8 9">
    <name type="scientific">Allacma fusca</name>
    <dbReference type="NCBI Taxonomy" id="39272"/>
    <lineage>
        <taxon>Eukaryota</taxon>
        <taxon>Metazoa</taxon>
        <taxon>Ecdysozoa</taxon>
        <taxon>Arthropoda</taxon>
        <taxon>Hexapoda</taxon>
        <taxon>Collembola</taxon>
        <taxon>Symphypleona</taxon>
        <taxon>Sminthuridae</taxon>
        <taxon>Allacma</taxon>
    </lineage>
</organism>
<dbReference type="InterPro" id="IPR051437">
    <property type="entry name" value="TTLL_monoglycylase"/>
</dbReference>
<comment type="caution">
    <text evidence="8">The sequence shown here is derived from an EMBL/GenBank/DDBJ whole genome shotgun (WGS) entry which is preliminary data.</text>
</comment>
<dbReference type="InterPro" id="IPR004344">
    <property type="entry name" value="TTL/TTLL_fam"/>
</dbReference>
<keyword evidence="3" id="KW-0436">Ligase</keyword>
<evidence type="ECO:0000256" key="1">
    <source>
        <dbReference type="ARBA" id="ARBA00004245"/>
    </source>
</evidence>
<dbReference type="Proteomes" id="UP000708208">
    <property type="component" value="Unassembled WGS sequence"/>
</dbReference>
<evidence type="ECO:0000256" key="5">
    <source>
        <dbReference type="ARBA" id="ARBA00022840"/>
    </source>
</evidence>
<comment type="subcellular location">
    <subcellularLocation>
        <location evidence="1">Cytoplasm</location>
        <location evidence="1">Cytoskeleton</location>
    </subcellularLocation>
</comment>
<dbReference type="GO" id="GO:0003341">
    <property type="term" value="P:cilium movement"/>
    <property type="evidence" value="ECO:0007669"/>
    <property type="project" value="TreeGrafter"/>
</dbReference>
<dbReference type="EMBL" id="CAJVCH010050061">
    <property type="protein sequence ID" value="CAG7717986.1"/>
    <property type="molecule type" value="Genomic_DNA"/>
</dbReference>
<keyword evidence="9" id="KW-1185">Reference proteome</keyword>
<dbReference type="Pfam" id="PF03133">
    <property type="entry name" value="TTL"/>
    <property type="match status" value="1"/>
</dbReference>
<keyword evidence="2" id="KW-0963">Cytoplasm</keyword>
<dbReference type="PANTHER" id="PTHR45870:SF2">
    <property type="entry name" value="TUBULIN MONOGLYCYLASE TTLL3"/>
    <property type="match status" value="1"/>
</dbReference>
<sequence>MSKAKETESNPSFSSLPKTSSPDLSPNPSKQKESNAQSDGNHSKTGTMSRTKTGKKRNTSAISDNIKTKLSNVNAKATRSSSNQKKTQSRAALKIKLKPNPILSGKSVSQRSFRPVKKLTWEESRDFRAQIEQAIRGNQIFSLDTTPAYAQIRRSLVQRGWVEKNSALASLHASSDSFEPLSGRSTQTSLTDSFTRDTKQAWINRVLSSHPPDFIWGLGRHRLNFLDLTPYQLVNQFPHSSMTTKVGITAFLQNSHWVSEAGTVNAYFPRCYRLSLNEERRAFISDFYLTACIALLQWIVGAFERYGNNGIVSPEGKVDIKWVDFCVQQIENYIKVRKHEDIDWNSTPYVIVPGNWSTFLEQHHNISSEGGKLRAGDTNPQELYEMAREVLQSVAPFWPQLNIDGVNNLWICKPGASSRGNGIYVSNKLSGILKLLVPPLESTTNEINSKKNMNWVVQKYIERPLLIYKTKFDIRQWFIVQDWNPMSVWFYRECYLRFSSQIFTLDDLHRSIHLCNNVVQRKFKNTDFRDPALPEENMWDNYTFQAYLKTLGKEHVWHDIIYPGMKRAILGVLLAGQDSFEFRRNCFELYGADFLVTEDFLPWLIEINGSPTMAASTSVTARLRNQVLEDCVKVVIDHRQNPKAPTGMFELIYKQNYNFKHSSQKIGNTAIGVRKLPAEGYQMKANVPSKVNEPKSLQGIVFSGEIPDALSFPEDQQRSKMSFKNRLVPDHLIKRFQLSDPKMQPPLILPSKLNINKFAENREVTEEFDSSSPFRTLVLRKPVETKEEKLSTMNPTDIPNIPPVEIWHSEKNHKSIKKGPTEEKVLTYDCKDSDSGSGSSNNNSATPSLTVVQNSWSNYMKKSPKINYHGVNSPLSKTLKIVGGQKATNEVSAQSRVRLVPVNDGTPLSSDSRKKILVATKRPSRSSRPSLKTKESFTAKSSQKLYVKRKESEMKSQRKHYYDSRSPIRLESKIATGKIRTQINPGDIFIREMNLTAKYLKRNYPPENVPGQSNNFWSSIYQTTAVKRSSSMFPIGVQKRNSPFGQSSKNEVPGQTVVVQLPGGDKKSKRAVKGKPSIIGKDDEKWLKSENSTPTAKKTPKPGTVPETINSAVKDKNGGKVSRHTLR</sequence>
<dbReference type="GO" id="GO:0015630">
    <property type="term" value="C:microtubule cytoskeleton"/>
    <property type="evidence" value="ECO:0007669"/>
    <property type="project" value="TreeGrafter"/>
</dbReference>
<evidence type="ECO:0000256" key="7">
    <source>
        <dbReference type="SAM" id="MobiDB-lite"/>
    </source>
</evidence>
<dbReference type="AlphaFoldDB" id="A0A8J2JE98"/>
<name>A0A8J2JE98_9HEXA</name>
<feature type="compositionally biased region" description="Low complexity" evidence="7">
    <location>
        <begin position="835"/>
        <end position="844"/>
    </location>
</feature>
<dbReference type="FunFam" id="3.30.470.20:FF:000032">
    <property type="entry name" value="tubulin monoglycylase TTLL3 isoform X2"/>
    <property type="match status" value="1"/>
</dbReference>
<feature type="compositionally biased region" description="Polar residues" evidence="7">
    <location>
        <begin position="9"/>
        <end position="51"/>
    </location>
</feature>
<keyword evidence="6" id="KW-0206">Cytoskeleton</keyword>
<dbReference type="PANTHER" id="PTHR45870">
    <property type="entry name" value="TUBULIN MONOGLYCYLASE TTLL3"/>
    <property type="match status" value="1"/>
</dbReference>
<feature type="region of interest" description="Disordered" evidence="7">
    <location>
        <begin position="828"/>
        <end position="848"/>
    </location>
</feature>
<dbReference type="OrthoDB" id="202825at2759"/>
<dbReference type="GO" id="GO:0070736">
    <property type="term" value="F:protein-glycine ligase activity, initiating"/>
    <property type="evidence" value="ECO:0007669"/>
    <property type="project" value="TreeGrafter"/>
</dbReference>